<dbReference type="STRING" id="335543.Sfum_0654"/>
<dbReference type="EMBL" id="CP000478">
    <property type="protein sequence ID" value="ABK16353.1"/>
    <property type="molecule type" value="Genomic_DNA"/>
</dbReference>
<dbReference type="InParanoid" id="A0LG01"/>
<dbReference type="Gene3D" id="3.40.50.2300">
    <property type="match status" value="1"/>
</dbReference>
<keyword evidence="2" id="KW-0902">Two-component regulatory system</keyword>
<evidence type="ECO:0000313" key="6">
    <source>
        <dbReference type="Proteomes" id="UP000001784"/>
    </source>
</evidence>
<feature type="domain" description="Response regulatory" evidence="4">
    <location>
        <begin position="285"/>
        <end position="399"/>
    </location>
</feature>
<dbReference type="HOGENOM" id="CLU_680991_0_0_7"/>
<dbReference type="eggNOG" id="COG2197">
    <property type="taxonomic scope" value="Bacteria"/>
</dbReference>
<dbReference type="KEGG" id="sfu:Sfum_0654"/>
<dbReference type="InterPro" id="IPR027417">
    <property type="entry name" value="P-loop_NTPase"/>
</dbReference>
<evidence type="ECO:0000256" key="1">
    <source>
        <dbReference type="ARBA" id="ARBA00022553"/>
    </source>
</evidence>
<keyword evidence="6" id="KW-1185">Reference proteome</keyword>
<dbReference type="eggNOG" id="COG1102">
    <property type="taxonomic scope" value="Bacteria"/>
</dbReference>
<dbReference type="Pfam" id="PF13189">
    <property type="entry name" value="Cytidylate_kin2"/>
    <property type="match status" value="1"/>
</dbReference>
<dbReference type="InterPro" id="IPR001789">
    <property type="entry name" value="Sig_transdc_resp-reg_receiver"/>
</dbReference>
<evidence type="ECO:0000313" key="5">
    <source>
        <dbReference type="EMBL" id="ABK16353.1"/>
    </source>
</evidence>
<proteinExistence type="predicted"/>
<dbReference type="InterPro" id="IPR011006">
    <property type="entry name" value="CheY-like_superfamily"/>
</dbReference>
<dbReference type="PANTHER" id="PTHR44591:SF14">
    <property type="entry name" value="PROTEIN PILG"/>
    <property type="match status" value="1"/>
</dbReference>
<feature type="modified residue" description="4-aspartylphosphate" evidence="3">
    <location>
        <position position="334"/>
    </location>
</feature>
<dbReference type="CDD" id="cd17536">
    <property type="entry name" value="REC_YesN-like"/>
    <property type="match status" value="1"/>
</dbReference>
<dbReference type="Pfam" id="PF00072">
    <property type="entry name" value="Response_reg"/>
    <property type="match status" value="1"/>
</dbReference>
<dbReference type="GO" id="GO:0000160">
    <property type="term" value="P:phosphorelay signal transduction system"/>
    <property type="evidence" value="ECO:0007669"/>
    <property type="project" value="UniProtKB-KW"/>
</dbReference>
<reference evidence="5 6" key="1">
    <citation type="submission" date="2006-10" db="EMBL/GenBank/DDBJ databases">
        <title>Complete sequence of Syntrophobacter fumaroxidans MPOB.</title>
        <authorList>
            <consortium name="US DOE Joint Genome Institute"/>
            <person name="Copeland A."/>
            <person name="Lucas S."/>
            <person name="Lapidus A."/>
            <person name="Barry K."/>
            <person name="Detter J.C."/>
            <person name="Glavina del Rio T."/>
            <person name="Hammon N."/>
            <person name="Israni S."/>
            <person name="Pitluck S."/>
            <person name="Goltsman E.G."/>
            <person name="Martinez M."/>
            <person name="Schmutz J."/>
            <person name="Larimer F."/>
            <person name="Land M."/>
            <person name="Hauser L."/>
            <person name="Kyrpides N."/>
            <person name="Kim E."/>
            <person name="Boone D.R."/>
            <person name="Brockman F."/>
            <person name="Culley D."/>
            <person name="Ferry J."/>
            <person name="Gunsalus R."/>
            <person name="McInerney M.J."/>
            <person name="Morrison M."/>
            <person name="Plugge C."/>
            <person name="Rohlin L."/>
            <person name="Scholten J."/>
            <person name="Sieber J."/>
            <person name="Stams A.J.M."/>
            <person name="Worm P."/>
            <person name="Henstra A.M."/>
            <person name="Richardson P."/>
        </authorList>
    </citation>
    <scope>NUCLEOTIDE SEQUENCE [LARGE SCALE GENOMIC DNA]</scope>
    <source>
        <strain evidence="6">DSM 10017 / MPOB</strain>
    </source>
</reference>
<evidence type="ECO:0000256" key="2">
    <source>
        <dbReference type="ARBA" id="ARBA00023012"/>
    </source>
</evidence>
<keyword evidence="1 3" id="KW-0597">Phosphoprotein</keyword>
<dbReference type="SUPFAM" id="SSF52172">
    <property type="entry name" value="CheY-like"/>
    <property type="match status" value="1"/>
</dbReference>
<dbReference type="Gene3D" id="3.40.50.300">
    <property type="entry name" value="P-loop containing nucleotide triphosphate hydrolases"/>
    <property type="match status" value="1"/>
</dbReference>
<protein>
    <submittedName>
        <fullName evidence="5">Response regulator receiver protein</fullName>
    </submittedName>
</protein>
<dbReference type="InterPro" id="IPR050595">
    <property type="entry name" value="Bact_response_regulator"/>
</dbReference>
<accession>A0LG01</accession>
<evidence type="ECO:0000259" key="4">
    <source>
        <dbReference type="PROSITE" id="PS50110"/>
    </source>
</evidence>
<dbReference type="AlphaFoldDB" id="A0LG01"/>
<evidence type="ECO:0000256" key="3">
    <source>
        <dbReference type="PROSITE-ProRule" id="PRU00169"/>
    </source>
</evidence>
<dbReference type="OrthoDB" id="9800029at2"/>
<name>A0LG01_SYNFM</name>
<dbReference type="SMART" id="SM00448">
    <property type="entry name" value="REC"/>
    <property type="match status" value="1"/>
</dbReference>
<dbReference type="Proteomes" id="UP000001784">
    <property type="component" value="Chromosome"/>
</dbReference>
<sequence>MPVISLFYGSYCNGDEVARELVEMLGYDLVDDREIVREASKRFKVEESKLLKAMAGKPSVFNKFTHERERSLAFLRGALADRMRADDFLLFGLIGHMIPRGISHVLKVLTIADMKHRATVLSKKENLDEKEAARRIHREDESFVLWVEYLFKSKDPWSPELYDIVLPMDKNSVESAAIVVCDNIRSDVLRVTDASRQAVEDFILAAEVGLKLALAGHDVGVEAECGTVTLSINKHVMRLSALEQELKALAGKVSGVTGVETRVGSGYYQSDVYRKFDFELPVPSKVLLVDDEREFVQTLSERLQMRDMASAVVYDGEEALSLVAEDEPEVMVLDLKMPGIDGLEVLRRVKREHPNVEVIVLTGHGSKEIERECLGLGACAYLEKPVDIDTLTRTMKSAYRKLKDKKSRESGEA</sequence>
<organism evidence="5 6">
    <name type="scientific">Syntrophobacter fumaroxidans (strain DSM 10017 / MPOB)</name>
    <dbReference type="NCBI Taxonomy" id="335543"/>
    <lineage>
        <taxon>Bacteria</taxon>
        <taxon>Pseudomonadati</taxon>
        <taxon>Thermodesulfobacteriota</taxon>
        <taxon>Syntrophobacteria</taxon>
        <taxon>Syntrophobacterales</taxon>
        <taxon>Syntrophobacteraceae</taxon>
        <taxon>Syntrophobacter</taxon>
    </lineage>
</organism>
<dbReference type="PROSITE" id="PS50110">
    <property type="entry name" value="RESPONSE_REGULATORY"/>
    <property type="match status" value="1"/>
</dbReference>
<dbReference type="PANTHER" id="PTHR44591">
    <property type="entry name" value="STRESS RESPONSE REGULATOR PROTEIN 1"/>
    <property type="match status" value="1"/>
</dbReference>
<gene>
    <name evidence="5" type="ordered locus">Sfum_0654</name>
</gene>
<dbReference type="RefSeq" id="WP_011697526.1">
    <property type="nucleotide sequence ID" value="NC_008554.1"/>
</dbReference>